<protein>
    <recommendedName>
        <fullName evidence="1">MACPF domain-containing protein</fullName>
    </recommendedName>
</protein>
<dbReference type="Pfam" id="PF01823">
    <property type="entry name" value="MACPF"/>
    <property type="match status" value="1"/>
</dbReference>
<dbReference type="EMBL" id="JAGGNH010000001">
    <property type="protein sequence ID" value="KAJ0987267.1"/>
    <property type="molecule type" value="Genomic_DNA"/>
</dbReference>
<proteinExistence type="predicted"/>
<dbReference type="GO" id="GO:0005886">
    <property type="term" value="C:plasma membrane"/>
    <property type="evidence" value="ECO:0007669"/>
    <property type="project" value="TreeGrafter"/>
</dbReference>
<dbReference type="GO" id="GO:0009626">
    <property type="term" value="P:plant-type hypersensitive response"/>
    <property type="evidence" value="ECO:0007669"/>
    <property type="project" value="TreeGrafter"/>
</dbReference>
<dbReference type="PROSITE" id="PS51412">
    <property type="entry name" value="MACPF_2"/>
    <property type="match status" value="1"/>
</dbReference>
<organism evidence="2 3">
    <name type="scientific">Dioscorea zingiberensis</name>
    <dbReference type="NCBI Taxonomy" id="325984"/>
    <lineage>
        <taxon>Eukaryota</taxon>
        <taxon>Viridiplantae</taxon>
        <taxon>Streptophyta</taxon>
        <taxon>Embryophyta</taxon>
        <taxon>Tracheophyta</taxon>
        <taxon>Spermatophyta</taxon>
        <taxon>Magnoliopsida</taxon>
        <taxon>Liliopsida</taxon>
        <taxon>Dioscoreales</taxon>
        <taxon>Dioscoreaceae</taxon>
        <taxon>Dioscorea</taxon>
    </lineage>
</organism>
<dbReference type="AlphaFoldDB" id="A0A9D5DB08"/>
<dbReference type="InterPro" id="IPR020864">
    <property type="entry name" value="MACPF"/>
</dbReference>
<sequence length="597" mass="66216">MSEVLIMEKALRCLGRGFDVTSDFRAKYCKGEERLVFINEEEKVELFVPGFGSLGKVSTDVKCDKGDRIRYQSDVQEFNKMSELFNKRSSLAGKIPSGRFNAAFGFDGSSWAKDASETKCLAIDGFIISLLNLRIDPHPLTLSDHVVNAVPSSWDTPALARFIERYGTHVIVGLSVGGQDVVYVRQDQSSSMPSSELKQHLDKLGDQLFNGICTLPPSHLKSKDHKLKVPEAFNVFQPTLVDGVTSASSKDGITVMCSRRGGDTSTSSHCEWLLTVPSMPDVISFTFVPITSLLKGVPGAGFLTHAVNLYLRYKPPISDLQYFLDFQCHKDWAPKLNELPLGPCSNRSMQSSYLHFNFMGPKLRVNTTQAMVGRMPVTGMRLHLEGKKRNKLAVHLQHLSNTPTFLTVQSNRTPVWRGSDDFAEERYSEPVRWKKLSNVCTAPVKYDPRWSTTGCSAFFVTGVQLHVKAHNSVSVLHLRLLFSEVPGYTVSQSKWGHCPSSNSQKSGFLSNISTKLSSNIDREKQQKPVIIVDSGVFPNGPPVPMQAQKMLKFVDTSEICMGPQDSPGHWLVTGAKLEVNKGKIGLHVKFSLLTLVS</sequence>
<name>A0A9D5DB08_9LILI</name>
<comment type="caution">
    <text evidence="2">The sequence shown here is derived from an EMBL/GenBank/DDBJ whole genome shotgun (WGS) entry which is preliminary data.</text>
</comment>
<dbReference type="SMART" id="SM00457">
    <property type="entry name" value="MACPF"/>
    <property type="match status" value="1"/>
</dbReference>
<dbReference type="OrthoDB" id="1366754at2759"/>
<accession>A0A9D5DB08</accession>
<dbReference type="InterPro" id="IPR044663">
    <property type="entry name" value="CAD1/NSL1-like"/>
</dbReference>
<evidence type="ECO:0000259" key="1">
    <source>
        <dbReference type="PROSITE" id="PS51412"/>
    </source>
</evidence>
<keyword evidence="3" id="KW-1185">Reference proteome</keyword>
<reference evidence="2" key="2">
    <citation type="journal article" date="2022" name="Hortic Res">
        <title>The genome of Dioscorea zingiberensis sheds light on the biosynthesis, origin and evolution of the medicinally important diosgenin saponins.</title>
        <authorList>
            <person name="Li Y."/>
            <person name="Tan C."/>
            <person name="Li Z."/>
            <person name="Guo J."/>
            <person name="Li S."/>
            <person name="Chen X."/>
            <person name="Wang C."/>
            <person name="Dai X."/>
            <person name="Yang H."/>
            <person name="Song W."/>
            <person name="Hou L."/>
            <person name="Xu J."/>
            <person name="Tong Z."/>
            <person name="Xu A."/>
            <person name="Yuan X."/>
            <person name="Wang W."/>
            <person name="Yang Q."/>
            <person name="Chen L."/>
            <person name="Sun Z."/>
            <person name="Wang K."/>
            <person name="Pan B."/>
            <person name="Chen J."/>
            <person name="Bao Y."/>
            <person name="Liu F."/>
            <person name="Qi X."/>
            <person name="Gang D.R."/>
            <person name="Wen J."/>
            <person name="Li J."/>
        </authorList>
    </citation>
    <scope>NUCLEOTIDE SEQUENCE</scope>
    <source>
        <strain evidence="2">Dzin_1.0</strain>
    </source>
</reference>
<gene>
    <name evidence="2" type="ORF">J5N97_005623</name>
</gene>
<dbReference type="Proteomes" id="UP001085076">
    <property type="component" value="Miscellaneous, Linkage group lg01"/>
</dbReference>
<evidence type="ECO:0000313" key="2">
    <source>
        <dbReference type="EMBL" id="KAJ0987267.1"/>
    </source>
</evidence>
<evidence type="ECO:0000313" key="3">
    <source>
        <dbReference type="Proteomes" id="UP001085076"/>
    </source>
</evidence>
<reference evidence="2" key="1">
    <citation type="submission" date="2021-03" db="EMBL/GenBank/DDBJ databases">
        <authorList>
            <person name="Li Z."/>
            <person name="Yang C."/>
        </authorList>
    </citation>
    <scope>NUCLEOTIDE SEQUENCE</scope>
    <source>
        <strain evidence="2">Dzin_1.0</strain>
        <tissue evidence="2">Leaf</tissue>
    </source>
</reference>
<dbReference type="PANTHER" id="PTHR33199">
    <property type="entry name" value="MACPF DOMAIN-CONTAINING PROTEIN CAD1"/>
    <property type="match status" value="1"/>
</dbReference>
<dbReference type="PANTHER" id="PTHR33199:SF4">
    <property type="entry name" value="OS02G0736300 PROTEIN"/>
    <property type="match status" value="1"/>
</dbReference>
<dbReference type="GO" id="GO:2000031">
    <property type="term" value="P:regulation of salicylic acid mediated signaling pathway"/>
    <property type="evidence" value="ECO:0007669"/>
    <property type="project" value="InterPro"/>
</dbReference>
<feature type="domain" description="MACPF" evidence="1">
    <location>
        <begin position="1"/>
        <end position="324"/>
    </location>
</feature>